<proteinExistence type="predicted"/>
<protein>
    <submittedName>
        <fullName evidence="2">Uncharacterized protein</fullName>
    </submittedName>
</protein>
<dbReference type="Proteomes" id="UP000198727">
    <property type="component" value="Unassembled WGS sequence"/>
</dbReference>
<feature type="region of interest" description="Disordered" evidence="1">
    <location>
        <begin position="1"/>
        <end position="81"/>
    </location>
</feature>
<gene>
    <name evidence="2" type="ORF">SAMN05421810_111102</name>
</gene>
<organism evidence="2 3">
    <name type="scientific">Amycolatopsis arida</name>
    <dbReference type="NCBI Taxonomy" id="587909"/>
    <lineage>
        <taxon>Bacteria</taxon>
        <taxon>Bacillati</taxon>
        <taxon>Actinomycetota</taxon>
        <taxon>Actinomycetes</taxon>
        <taxon>Pseudonocardiales</taxon>
        <taxon>Pseudonocardiaceae</taxon>
        <taxon>Amycolatopsis</taxon>
    </lineage>
</organism>
<keyword evidence="3" id="KW-1185">Reference proteome</keyword>
<evidence type="ECO:0000313" key="3">
    <source>
        <dbReference type="Proteomes" id="UP000198727"/>
    </source>
</evidence>
<evidence type="ECO:0000256" key="1">
    <source>
        <dbReference type="SAM" id="MobiDB-lite"/>
    </source>
</evidence>
<evidence type="ECO:0000313" key="2">
    <source>
        <dbReference type="EMBL" id="SFQ64052.1"/>
    </source>
</evidence>
<reference evidence="3" key="1">
    <citation type="submission" date="2016-10" db="EMBL/GenBank/DDBJ databases">
        <authorList>
            <person name="Varghese N."/>
            <person name="Submissions S."/>
        </authorList>
    </citation>
    <scope>NUCLEOTIDE SEQUENCE [LARGE SCALE GENOMIC DNA]</scope>
    <source>
        <strain evidence="3">CGMCC 4.5579</strain>
    </source>
</reference>
<dbReference type="AlphaFoldDB" id="A0A1I6A5Z1"/>
<sequence length="81" mass="8340">MAAGARARLSREYSSARGASARSLGPAAPVRAARPSPYDNRCPTHSSPLVPVDDGRTVSRIAADSDPDGECRAYAGSGPLD</sequence>
<dbReference type="STRING" id="587909.SAMN05421810_111102"/>
<accession>A0A1I6A5Z1</accession>
<name>A0A1I6A5Z1_9PSEU</name>
<feature type="compositionally biased region" description="Low complexity" evidence="1">
    <location>
        <begin position="15"/>
        <end position="37"/>
    </location>
</feature>
<dbReference type="EMBL" id="FOWW01000011">
    <property type="protein sequence ID" value="SFQ64052.1"/>
    <property type="molecule type" value="Genomic_DNA"/>
</dbReference>